<dbReference type="PROSITE" id="PS51071">
    <property type="entry name" value="HTH_RPIR"/>
    <property type="match status" value="1"/>
</dbReference>
<dbReference type="Pfam" id="PF01380">
    <property type="entry name" value="SIS"/>
    <property type="match status" value="1"/>
</dbReference>
<accession>A0AAP5KRE5</accession>
<evidence type="ECO:0000313" key="8">
    <source>
        <dbReference type="Proteomes" id="UP001245561"/>
    </source>
</evidence>
<dbReference type="GO" id="GO:1901135">
    <property type="term" value="P:carbohydrate derivative metabolic process"/>
    <property type="evidence" value="ECO:0007669"/>
    <property type="project" value="InterPro"/>
</dbReference>
<evidence type="ECO:0000259" key="4">
    <source>
        <dbReference type="PROSITE" id="PS51071"/>
    </source>
</evidence>
<dbReference type="PANTHER" id="PTHR30514">
    <property type="entry name" value="GLUCOKINASE"/>
    <property type="match status" value="1"/>
</dbReference>
<dbReference type="RefSeq" id="WP_212741287.1">
    <property type="nucleotide sequence ID" value="NZ_JARPYR010000010.1"/>
</dbReference>
<dbReference type="AlphaFoldDB" id="A0AAP5KRE5"/>
<keyword evidence="2" id="KW-0238">DNA-binding</keyword>
<dbReference type="GO" id="GO:0003677">
    <property type="term" value="F:DNA binding"/>
    <property type="evidence" value="ECO:0007669"/>
    <property type="project" value="UniProtKB-KW"/>
</dbReference>
<dbReference type="PANTHER" id="PTHR30514:SF21">
    <property type="entry name" value="RPIR-FAMILY TRANSCRIPTIONAL REGULATOR"/>
    <property type="match status" value="1"/>
</dbReference>
<keyword evidence="1" id="KW-0805">Transcription regulation</keyword>
<evidence type="ECO:0000313" key="7">
    <source>
        <dbReference type="EMBL" id="MDT2637538.1"/>
    </source>
</evidence>
<dbReference type="EMBL" id="JARPYR010000010">
    <property type="protein sequence ID" value="MDT2596643.1"/>
    <property type="molecule type" value="Genomic_DNA"/>
</dbReference>
<dbReference type="InterPro" id="IPR047640">
    <property type="entry name" value="RpiR-like"/>
</dbReference>
<dbReference type="Pfam" id="PF01418">
    <property type="entry name" value="HTH_6"/>
    <property type="match status" value="1"/>
</dbReference>
<dbReference type="PROSITE" id="PS51464">
    <property type="entry name" value="SIS"/>
    <property type="match status" value="1"/>
</dbReference>
<dbReference type="InterPro" id="IPR001347">
    <property type="entry name" value="SIS_dom"/>
</dbReference>
<protein>
    <submittedName>
        <fullName evidence="7">MurR/RpiR family transcriptional regulator</fullName>
    </submittedName>
</protein>
<dbReference type="InterPro" id="IPR035472">
    <property type="entry name" value="RpiR-like_SIS"/>
</dbReference>
<dbReference type="EMBL" id="JARPYT010000011">
    <property type="protein sequence ID" value="MDT2637538.1"/>
    <property type="molecule type" value="Genomic_DNA"/>
</dbReference>
<dbReference type="SUPFAM" id="SSF46689">
    <property type="entry name" value="Homeodomain-like"/>
    <property type="match status" value="1"/>
</dbReference>
<dbReference type="Gene3D" id="1.10.10.10">
    <property type="entry name" value="Winged helix-like DNA-binding domain superfamily/Winged helix DNA-binding domain"/>
    <property type="match status" value="1"/>
</dbReference>
<dbReference type="CDD" id="cd05013">
    <property type="entry name" value="SIS_RpiR"/>
    <property type="match status" value="1"/>
</dbReference>
<evidence type="ECO:0000256" key="1">
    <source>
        <dbReference type="ARBA" id="ARBA00023015"/>
    </source>
</evidence>
<comment type="caution">
    <text evidence="7">The sequence shown here is derived from an EMBL/GenBank/DDBJ whole genome shotgun (WGS) entry which is preliminary data.</text>
</comment>
<keyword evidence="3" id="KW-0804">Transcription</keyword>
<organism evidence="7 8">
    <name type="scientific">Enterococcus dongliensis</name>
    <dbReference type="NCBI Taxonomy" id="2559925"/>
    <lineage>
        <taxon>Bacteria</taxon>
        <taxon>Bacillati</taxon>
        <taxon>Bacillota</taxon>
        <taxon>Bacilli</taxon>
        <taxon>Lactobacillales</taxon>
        <taxon>Enterococcaceae</taxon>
        <taxon>Enterococcus</taxon>
    </lineage>
</organism>
<dbReference type="Proteomes" id="UP001245561">
    <property type="component" value="Unassembled WGS sequence"/>
</dbReference>
<evidence type="ECO:0000259" key="5">
    <source>
        <dbReference type="PROSITE" id="PS51464"/>
    </source>
</evidence>
<dbReference type="InterPro" id="IPR046348">
    <property type="entry name" value="SIS_dom_sf"/>
</dbReference>
<feature type="domain" description="SIS" evidence="5">
    <location>
        <begin position="123"/>
        <end position="263"/>
    </location>
</feature>
<dbReference type="GO" id="GO:0097367">
    <property type="term" value="F:carbohydrate derivative binding"/>
    <property type="evidence" value="ECO:0007669"/>
    <property type="project" value="InterPro"/>
</dbReference>
<keyword evidence="9" id="KW-1185">Reference proteome</keyword>
<gene>
    <name evidence="7" type="ORF">P7D36_08455</name>
    <name evidence="6" type="ORF">P7D39_06340</name>
</gene>
<sequence>MPKEMNLVLEIQTRYNELTKAEKKIADYILQNKQKVIYMSITELANVCDVGETSIFRFCRTLDFGGYQEFKMQLSLYLASNENTAEKKDVTYDVDFEKERLEYHLAVLRETQQLLDQKNVIDIVQFMEKAESIYFFGVGGSLQMAQVMWSKFLRISPKVRLITDSHMQAITTSMMTEKDLIFLVSYSGASKDVVDIAEIAKSVGATVVGITRYQKSPLTAYTDAVLLCSSQESPLAGGAMTVQMSQLYLLDILYHTYYERNRASSLTNQQKGAKAVADKLY</sequence>
<feature type="domain" description="HTH rpiR-type" evidence="4">
    <location>
        <begin position="5"/>
        <end position="81"/>
    </location>
</feature>
<evidence type="ECO:0000313" key="6">
    <source>
        <dbReference type="EMBL" id="MDT2596643.1"/>
    </source>
</evidence>
<evidence type="ECO:0000313" key="9">
    <source>
        <dbReference type="Proteomes" id="UP001256547"/>
    </source>
</evidence>
<dbReference type="SUPFAM" id="SSF53697">
    <property type="entry name" value="SIS domain"/>
    <property type="match status" value="1"/>
</dbReference>
<evidence type="ECO:0000256" key="2">
    <source>
        <dbReference type="ARBA" id="ARBA00023125"/>
    </source>
</evidence>
<proteinExistence type="predicted"/>
<evidence type="ECO:0000256" key="3">
    <source>
        <dbReference type="ARBA" id="ARBA00023163"/>
    </source>
</evidence>
<dbReference type="Proteomes" id="UP001256547">
    <property type="component" value="Unassembled WGS sequence"/>
</dbReference>
<reference evidence="7 9" key="1">
    <citation type="submission" date="2023-03" db="EMBL/GenBank/DDBJ databases">
        <authorList>
            <person name="Shen W."/>
            <person name="Cai J."/>
        </authorList>
    </citation>
    <scope>NUCLEOTIDE SEQUENCE</scope>
    <source>
        <strain evidence="7">P55-2</strain>
        <strain evidence="6 9">P72-2</strain>
    </source>
</reference>
<name>A0AAP5KRE5_9ENTE</name>
<dbReference type="InterPro" id="IPR036388">
    <property type="entry name" value="WH-like_DNA-bd_sf"/>
</dbReference>
<dbReference type="InterPro" id="IPR009057">
    <property type="entry name" value="Homeodomain-like_sf"/>
</dbReference>
<dbReference type="GO" id="GO:0003700">
    <property type="term" value="F:DNA-binding transcription factor activity"/>
    <property type="evidence" value="ECO:0007669"/>
    <property type="project" value="InterPro"/>
</dbReference>
<dbReference type="Gene3D" id="3.40.50.10490">
    <property type="entry name" value="Glucose-6-phosphate isomerase like protein, domain 1"/>
    <property type="match status" value="1"/>
</dbReference>
<dbReference type="InterPro" id="IPR000281">
    <property type="entry name" value="HTH_RpiR"/>
</dbReference>